<keyword evidence="2" id="KW-0812">Transmembrane</keyword>
<evidence type="ECO:0000256" key="1">
    <source>
        <dbReference type="SAM" id="MobiDB-lite"/>
    </source>
</evidence>
<proteinExistence type="predicted"/>
<dbReference type="AlphaFoldDB" id="A0A1D1Z8D6"/>
<evidence type="ECO:0000313" key="3">
    <source>
        <dbReference type="EMBL" id="JAT63158.1"/>
    </source>
</evidence>
<accession>A0A1D1Z8D6</accession>
<sequence>MACWHITRSGFSPVLGLRPGFHRRRSSGLVGGGVLPFRCCLRDDNTSSNGEEPPESLFKKELKRRGMNPTSLSEDSVSSSGSYSGLAEEMEVGEELNDGGSGRGPVKRNGVVSADYDKDLANQRERSMSLNSEGLEGLVPRAKLLLTVGGTFFWGFWPLMLITVGIFSALYFYFGSSFVHDTSKMRISPPPYVDPYALLEDDKISQSAPHVD</sequence>
<feature type="region of interest" description="Disordered" evidence="1">
    <location>
        <begin position="43"/>
        <end position="84"/>
    </location>
</feature>
<reference evidence="3" key="1">
    <citation type="submission" date="2015-07" db="EMBL/GenBank/DDBJ databases">
        <title>Transcriptome Assembly of Anthurium amnicola.</title>
        <authorList>
            <person name="Suzuki J."/>
        </authorList>
    </citation>
    <scope>NUCLEOTIDE SEQUENCE</scope>
</reference>
<dbReference type="PANTHER" id="PTHR35699:SF1">
    <property type="entry name" value="F2J10.10 PROTEIN"/>
    <property type="match status" value="1"/>
</dbReference>
<dbReference type="EMBL" id="GDJX01004778">
    <property type="protein sequence ID" value="JAT63158.1"/>
    <property type="molecule type" value="Transcribed_RNA"/>
</dbReference>
<feature type="region of interest" description="Disordered" evidence="1">
    <location>
        <begin position="91"/>
        <end position="110"/>
    </location>
</feature>
<protein>
    <submittedName>
        <fullName evidence="3">SWI/SNF-related matrix-associated actin-dependent regulator of chromatin subfamily A containing DEAD/H box 1</fullName>
    </submittedName>
</protein>
<evidence type="ECO:0000256" key="2">
    <source>
        <dbReference type="SAM" id="Phobius"/>
    </source>
</evidence>
<gene>
    <name evidence="3" type="primary">SMARCAD1</name>
    <name evidence="3" type="ORF">g.40408</name>
</gene>
<organism evidence="3">
    <name type="scientific">Anthurium amnicola</name>
    <dbReference type="NCBI Taxonomy" id="1678845"/>
    <lineage>
        <taxon>Eukaryota</taxon>
        <taxon>Viridiplantae</taxon>
        <taxon>Streptophyta</taxon>
        <taxon>Embryophyta</taxon>
        <taxon>Tracheophyta</taxon>
        <taxon>Spermatophyta</taxon>
        <taxon>Magnoliopsida</taxon>
        <taxon>Liliopsida</taxon>
        <taxon>Araceae</taxon>
        <taxon>Pothoideae</taxon>
        <taxon>Potheae</taxon>
        <taxon>Anthurium</taxon>
    </lineage>
</organism>
<feature type="compositionally biased region" description="Low complexity" evidence="1">
    <location>
        <begin position="71"/>
        <end position="84"/>
    </location>
</feature>
<dbReference type="PANTHER" id="PTHR35699">
    <property type="entry name" value="F2J10.10 PROTEIN"/>
    <property type="match status" value="1"/>
</dbReference>
<keyword evidence="2" id="KW-1133">Transmembrane helix</keyword>
<feature type="transmembrane region" description="Helical" evidence="2">
    <location>
        <begin position="152"/>
        <end position="174"/>
    </location>
</feature>
<keyword evidence="2" id="KW-0472">Membrane</keyword>
<name>A0A1D1Z8D6_9ARAE</name>